<accession>A0ABU3BEQ8</accession>
<dbReference type="PANTHER" id="PTHR43581">
    <property type="entry name" value="ATP/GTP PHOSPHATASE"/>
    <property type="match status" value="1"/>
</dbReference>
<dbReference type="CDD" id="cd00267">
    <property type="entry name" value="ABC_ATPase"/>
    <property type="match status" value="1"/>
</dbReference>
<feature type="domain" description="Endonuclease GajA/Old nuclease/RecF-like AAA" evidence="1">
    <location>
        <begin position="1"/>
        <end position="378"/>
    </location>
</feature>
<name>A0ABU3BEQ8_9FLAO</name>
<protein>
    <submittedName>
        <fullName evidence="2">AAA family ATPase</fullName>
    </submittedName>
</protein>
<proteinExistence type="predicted"/>
<dbReference type="RefSeq" id="WP_311386979.1">
    <property type="nucleotide sequence ID" value="NZ_JAVRHU010000001.1"/>
</dbReference>
<evidence type="ECO:0000313" key="3">
    <source>
        <dbReference type="Proteomes" id="UP001250662"/>
    </source>
</evidence>
<evidence type="ECO:0000259" key="1">
    <source>
        <dbReference type="Pfam" id="PF13175"/>
    </source>
</evidence>
<sequence>MRIDKIYIEEFKNLRDFSIDLNEEFMSTVFLGQNAAGKSNLLEALVIIFRNLDLEDPTDFNYVLEYQCKENLLKVKGGPDVRGKFQFYKGVKIKNTIAYGTKALSKKGIRENKRDYLPRYVFSYYSGVSNRLLEHFDKHQTRFYKALLDNDDQPSRPLFYARLIHSHFVLMAFYAFPEKKINDFLKEYLNIIDFESVLFVLKKPIWKRNNNPLDFWGADGVVRKFLNELWEASLAPISHKEKVREDFNKHPEQDHLYLYISNRKKLQEIATKYLTNTEFFKSLESTYISDLIQEVRVKVKKENVKGDITFKELSEGEQQLLTVLGLLRFTKEDESLILLDEPDTHLNPLWKWKYMNLLEKYSGKDESSQILMTTHDPLVIGGLTKEQIRIFQAVKKTDKEEKEYQHIEAFEPDFDPKGLGVAGILTSEFFNLPSTLDEETQNELNEYRSLEVKEKRGNLSEKEKTLLTKYTKYFEELGFNKYTRDPLYAKFIERTANLSEFKSMPQTKEEQQKQDNLTVSILEDLLKEDSQ</sequence>
<dbReference type="SUPFAM" id="SSF52540">
    <property type="entry name" value="P-loop containing nucleoside triphosphate hydrolases"/>
    <property type="match status" value="1"/>
</dbReference>
<dbReference type="EMBL" id="JAVRHU010000001">
    <property type="protein sequence ID" value="MDT0620652.1"/>
    <property type="molecule type" value="Genomic_DNA"/>
</dbReference>
<dbReference type="Proteomes" id="UP001250662">
    <property type="component" value="Unassembled WGS sequence"/>
</dbReference>
<dbReference type="InterPro" id="IPR027417">
    <property type="entry name" value="P-loop_NTPase"/>
</dbReference>
<dbReference type="Pfam" id="PF13175">
    <property type="entry name" value="AAA_15"/>
    <property type="match status" value="1"/>
</dbReference>
<dbReference type="InterPro" id="IPR051396">
    <property type="entry name" value="Bact_Antivir_Def_Nuclease"/>
</dbReference>
<dbReference type="InterPro" id="IPR041685">
    <property type="entry name" value="AAA_GajA/Old/RecF-like"/>
</dbReference>
<comment type="caution">
    <text evidence="2">The sequence shown here is derived from an EMBL/GenBank/DDBJ whole genome shotgun (WGS) entry which is preliminary data.</text>
</comment>
<organism evidence="2 3">
    <name type="scientific">Croceitalea vernalis</name>
    <dbReference type="NCBI Taxonomy" id="3075599"/>
    <lineage>
        <taxon>Bacteria</taxon>
        <taxon>Pseudomonadati</taxon>
        <taxon>Bacteroidota</taxon>
        <taxon>Flavobacteriia</taxon>
        <taxon>Flavobacteriales</taxon>
        <taxon>Flavobacteriaceae</taxon>
        <taxon>Croceitalea</taxon>
    </lineage>
</organism>
<dbReference type="PANTHER" id="PTHR43581:SF4">
    <property type="entry name" value="ATP_GTP PHOSPHATASE"/>
    <property type="match status" value="1"/>
</dbReference>
<gene>
    <name evidence="2" type="ORF">RM520_03385</name>
</gene>
<keyword evidence="3" id="KW-1185">Reference proteome</keyword>
<reference evidence="2 3" key="1">
    <citation type="submission" date="2023-09" db="EMBL/GenBank/DDBJ databases">
        <authorList>
            <person name="Rey-Velasco X."/>
        </authorList>
    </citation>
    <scope>NUCLEOTIDE SEQUENCE [LARGE SCALE GENOMIC DNA]</scope>
    <source>
        <strain evidence="2 3">P007</strain>
    </source>
</reference>
<dbReference type="Gene3D" id="3.40.50.300">
    <property type="entry name" value="P-loop containing nucleotide triphosphate hydrolases"/>
    <property type="match status" value="1"/>
</dbReference>
<evidence type="ECO:0000313" key="2">
    <source>
        <dbReference type="EMBL" id="MDT0620652.1"/>
    </source>
</evidence>